<keyword evidence="2" id="KW-0862">Zinc</keyword>
<keyword evidence="7" id="KW-1185">Reference proteome</keyword>
<keyword evidence="4" id="KW-0175">Coiled coil</keyword>
<dbReference type="SUPFAM" id="SSF51735">
    <property type="entry name" value="NAD(P)-binding Rossmann-fold domains"/>
    <property type="match status" value="1"/>
</dbReference>
<dbReference type="Pfam" id="PF13920">
    <property type="entry name" value="zf-C3HC4_3"/>
    <property type="match status" value="1"/>
</dbReference>
<dbReference type="InterPro" id="IPR013083">
    <property type="entry name" value="Znf_RING/FYVE/PHD"/>
</dbReference>
<dbReference type="PANTHER" id="PTHR48075:SF5">
    <property type="entry name" value="3-HYDROXYBUTYRYL-COA DEHYDROGENASE"/>
    <property type="match status" value="1"/>
</dbReference>
<evidence type="ECO:0000256" key="1">
    <source>
        <dbReference type="ARBA" id="ARBA00022771"/>
    </source>
</evidence>
<keyword evidence="1 3" id="KW-0479">Metal-binding</keyword>
<dbReference type="Gene3D" id="3.30.40.10">
    <property type="entry name" value="Zinc/RING finger domain, C3HC4 (zinc finger)"/>
    <property type="match status" value="1"/>
</dbReference>
<reference evidence="6 7" key="1">
    <citation type="submission" date="2024-01" db="EMBL/GenBank/DDBJ databases">
        <title>The genome of the rayed Mediterranean limpet Patella caerulea (Linnaeus, 1758).</title>
        <authorList>
            <person name="Anh-Thu Weber A."/>
            <person name="Halstead-Nussloch G."/>
        </authorList>
    </citation>
    <scope>NUCLEOTIDE SEQUENCE [LARGE SCALE GENOMIC DNA]</scope>
    <source>
        <strain evidence="6">AATW-2023a</strain>
        <tissue evidence="6">Whole specimen</tissue>
    </source>
</reference>
<dbReference type="GO" id="GO:0008270">
    <property type="term" value="F:zinc ion binding"/>
    <property type="evidence" value="ECO:0007669"/>
    <property type="project" value="UniProtKB-KW"/>
</dbReference>
<dbReference type="GO" id="GO:0016491">
    <property type="term" value="F:oxidoreductase activity"/>
    <property type="evidence" value="ECO:0007669"/>
    <property type="project" value="TreeGrafter"/>
</dbReference>
<dbReference type="EMBL" id="JAZGQO010000007">
    <property type="protein sequence ID" value="KAK6182209.1"/>
    <property type="molecule type" value="Genomic_DNA"/>
</dbReference>
<comment type="caution">
    <text evidence="6">The sequence shown here is derived from an EMBL/GenBank/DDBJ whole genome shotgun (WGS) entry which is preliminary data.</text>
</comment>
<evidence type="ECO:0000259" key="5">
    <source>
        <dbReference type="PROSITE" id="PS50089"/>
    </source>
</evidence>
<name>A0AAN8JZR2_PATCE</name>
<dbReference type="Proteomes" id="UP001347796">
    <property type="component" value="Unassembled WGS sequence"/>
</dbReference>
<keyword evidence="1 3" id="KW-0863">Zinc-finger</keyword>
<dbReference type="InterPro" id="IPR006176">
    <property type="entry name" value="3-OHacyl-CoA_DH_NAD-bd"/>
</dbReference>
<dbReference type="Pfam" id="PF02737">
    <property type="entry name" value="3HCDH_N"/>
    <property type="match status" value="1"/>
</dbReference>
<gene>
    <name evidence="6" type="ORF">SNE40_009941</name>
</gene>
<evidence type="ECO:0000313" key="6">
    <source>
        <dbReference type="EMBL" id="KAK6182209.1"/>
    </source>
</evidence>
<feature type="coiled-coil region" evidence="4">
    <location>
        <begin position="27"/>
        <end position="54"/>
    </location>
</feature>
<feature type="domain" description="RING-type" evidence="5">
    <location>
        <begin position="242"/>
        <end position="281"/>
    </location>
</feature>
<evidence type="ECO:0000256" key="2">
    <source>
        <dbReference type="ARBA" id="ARBA00022833"/>
    </source>
</evidence>
<protein>
    <recommendedName>
        <fullName evidence="5">RING-type domain-containing protein</fullName>
    </recommendedName>
</protein>
<dbReference type="SMART" id="SM00184">
    <property type="entry name" value="RING"/>
    <property type="match status" value="1"/>
</dbReference>
<dbReference type="AlphaFoldDB" id="A0AAN8JZR2"/>
<dbReference type="InterPro" id="IPR001841">
    <property type="entry name" value="Znf_RING"/>
</dbReference>
<dbReference type="PROSITE" id="PS50089">
    <property type="entry name" value="ZF_RING_2"/>
    <property type="match status" value="1"/>
</dbReference>
<dbReference type="GO" id="GO:0006631">
    <property type="term" value="P:fatty acid metabolic process"/>
    <property type="evidence" value="ECO:0007669"/>
    <property type="project" value="InterPro"/>
</dbReference>
<proteinExistence type="predicted"/>
<dbReference type="SUPFAM" id="SSF57850">
    <property type="entry name" value="RING/U-box"/>
    <property type="match status" value="1"/>
</dbReference>
<sequence>MVKVAVVGCGLLGTKIAGELAYHGHKVKVTDSKVENLNKVYEKLQEDKKMLKDDGILTHDNFIGQVLCMSRLEETVKDVDFVFECIIDDLEVKKDLFQRISHLCRPDTVIATNTLRLDVSEISARTYIPERTIGLRFLFPVYYIPEVEVRSGKDTSHHTIEKTRKFLEKMGKTLFFRSGIHPLILTEEQREERKKNRIAQIKEMSNSGHQGVLLPLLSHRGNIKPKQDDEDSIVPSDMDRDCAICMDRIRDCVLRPCNHMVTCSQCAKMLFNRRDGCPICRKDITDTISVYHS</sequence>
<dbReference type="PANTHER" id="PTHR48075">
    <property type="entry name" value="3-HYDROXYACYL-COA DEHYDROGENASE FAMILY PROTEIN"/>
    <property type="match status" value="1"/>
</dbReference>
<evidence type="ECO:0000256" key="4">
    <source>
        <dbReference type="SAM" id="Coils"/>
    </source>
</evidence>
<dbReference type="Gene3D" id="3.40.50.720">
    <property type="entry name" value="NAD(P)-binding Rossmann-like Domain"/>
    <property type="match status" value="1"/>
</dbReference>
<accession>A0AAN8JZR2</accession>
<dbReference type="GO" id="GO:0070403">
    <property type="term" value="F:NAD+ binding"/>
    <property type="evidence" value="ECO:0007669"/>
    <property type="project" value="InterPro"/>
</dbReference>
<organism evidence="6 7">
    <name type="scientific">Patella caerulea</name>
    <name type="common">Rayed Mediterranean limpet</name>
    <dbReference type="NCBI Taxonomy" id="87958"/>
    <lineage>
        <taxon>Eukaryota</taxon>
        <taxon>Metazoa</taxon>
        <taxon>Spiralia</taxon>
        <taxon>Lophotrochozoa</taxon>
        <taxon>Mollusca</taxon>
        <taxon>Gastropoda</taxon>
        <taxon>Patellogastropoda</taxon>
        <taxon>Patelloidea</taxon>
        <taxon>Patellidae</taxon>
        <taxon>Patella</taxon>
    </lineage>
</organism>
<evidence type="ECO:0000313" key="7">
    <source>
        <dbReference type="Proteomes" id="UP001347796"/>
    </source>
</evidence>
<dbReference type="InterPro" id="IPR036291">
    <property type="entry name" value="NAD(P)-bd_dom_sf"/>
</dbReference>
<evidence type="ECO:0000256" key="3">
    <source>
        <dbReference type="PROSITE-ProRule" id="PRU00175"/>
    </source>
</evidence>